<name>A0A699HIW7_TANCI</name>
<proteinExistence type="predicted"/>
<reference evidence="10" key="1">
    <citation type="journal article" date="2019" name="Sci. Rep.">
        <title>Draft genome of Tanacetum cinerariifolium, the natural source of mosquito coil.</title>
        <authorList>
            <person name="Yamashiro T."/>
            <person name="Shiraishi A."/>
            <person name="Satake H."/>
            <person name="Nakayama K."/>
        </authorList>
    </citation>
    <scope>NUCLEOTIDE SEQUENCE</scope>
</reference>
<dbReference type="InterPro" id="IPR041588">
    <property type="entry name" value="Integrase_H2C2"/>
</dbReference>
<evidence type="ECO:0000256" key="6">
    <source>
        <dbReference type="ARBA" id="ARBA00022918"/>
    </source>
</evidence>
<evidence type="ECO:0000313" key="10">
    <source>
        <dbReference type="EMBL" id="GEY16702.1"/>
    </source>
</evidence>
<evidence type="ECO:0000256" key="2">
    <source>
        <dbReference type="ARBA" id="ARBA00022695"/>
    </source>
</evidence>
<comment type="caution">
    <text evidence="10">The sequence shown here is derived from an EMBL/GenBank/DDBJ whole genome shotgun (WGS) entry which is preliminary data.</text>
</comment>
<dbReference type="Gene3D" id="1.10.340.70">
    <property type="match status" value="1"/>
</dbReference>
<feature type="compositionally biased region" description="Basic residues" evidence="7">
    <location>
        <begin position="301"/>
        <end position="316"/>
    </location>
</feature>
<dbReference type="GO" id="GO:0004519">
    <property type="term" value="F:endonuclease activity"/>
    <property type="evidence" value="ECO:0007669"/>
    <property type="project" value="UniProtKB-KW"/>
</dbReference>
<feature type="region of interest" description="Disordered" evidence="7">
    <location>
        <begin position="301"/>
        <end position="322"/>
    </location>
</feature>
<keyword evidence="3" id="KW-0540">Nuclease</keyword>
<protein>
    <submittedName>
        <fullName evidence="10">Reverse transcriptase domain-containing protein</fullName>
    </submittedName>
</protein>
<feature type="non-terminal residue" evidence="10">
    <location>
        <position position="1"/>
    </location>
</feature>
<gene>
    <name evidence="10" type="ORF">Tci_388676</name>
</gene>
<evidence type="ECO:0000256" key="1">
    <source>
        <dbReference type="ARBA" id="ARBA00022679"/>
    </source>
</evidence>
<evidence type="ECO:0000256" key="3">
    <source>
        <dbReference type="ARBA" id="ARBA00022722"/>
    </source>
</evidence>
<dbReference type="Pfam" id="PF17921">
    <property type="entry name" value="Integrase_H2C2"/>
    <property type="match status" value="1"/>
</dbReference>
<dbReference type="InterPro" id="IPR043502">
    <property type="entry name" value="DNA/RNA_pol_sf"/>
</dbReference>
<dbReference type="SUPFAM" id="SSF56672">
    <property type="entry name" value="DNA/RNA polymerases"/>
    <property type="match status" value="1"/>
</dbReference>
<dbReference type="PANTHER" id="PTHR37984">
    <property type="entry name" value="PROTEIN CBG26694"/>
    <property type="match status" value="1"/>
</dbReference>
<evidence type="ECO:0000256" key="7">
    <source>
        <dbReference type="SAM" id="MobiDB-lite"/>
    </source>
</evidence>
<evidence type="ECO:0000259" key="9">
    <source>
        <dbReference type="Pfam" id="PF17921"/>
    </source>
</evidence>
<keyword evidence="1" id="KW-0808">Transferase</keyword>
<feature type="domain" description="Reverse transcriptase RNase H-like" evidence="8">
    <location>
        <begin position="536"/>
        <end position="635"/>
    </location>
</feature>
<dbReference type="PANTHER" id="PTHR37984:SF5">
    <property type="entry name" value="PROTEIN NYNRIN-LIKE"/>
    <property type="match status" value="1"/>
</dbReference>
<dbReference type="InterPro" id="IPR041373">
    <property type="entry name" value="RT_RNaseH"/>
</dbReference>
<feature type="region of interest" description="Disordered" evidence="7">
    <location>
        <begin position="346"/>
        <end position="405"/>
    </location>
</feature>
<feature type="compositionally biased region" description="Polar residues" evidence="7">
    <location>
        <begin position="395"/>
        <end position="405"/>
    </location>
</feature>
<evidence type="ECO:0000256" key="4">
    <source>
        <dbReference type="ARBA" id="ARBA00022759"/>
    </source>
</evidence>
<accession>A0A699HIW7</accession>
<sequence>DDSGSELDNDDYNVYDYCSLAESDTASIDHLYDGEEEFLEVRTKKIGHAPKKKANRMFDENFLTSIFSGLLRDDFDDSNDRKIDDQGRISDHWPIHDPNIKWKFIRPRLRERFEDPEQLKRALAFYALENGYKLYSEVNNPRRLVAKCSKYNQEKKCPFSQLPELWLMLRTRRTGVGSCSISVMTWELSMFRNLFWKAAKVTYPAKFERVTTEIKDIIKEAHKHLMERNPKSWSRAYLRIDKACDAVENGISKCFNSLIVKSRRKPIINMLEDIRIRLMERIGILTPIKSHYLQSKAIASNKKKMSGRPPHKRKRDVSKNDGNMIRISRKGQVNHCTLCGETRHNQRACPSKGLEGSVSVGVNTPNMFARGEKRSRKGGKTPSVSSRGGGKKVSTPSSPSVGFEMSTTSASVGLRVTRSVVRLRSGVYIRVNSPSKAASNKSRGLRTIKGKVVSSRAEDMDQNQRYDEESPFDTKSEIKFVGKVDSKLNVDANRNEKEDDNSENLSQVDEIVADNVIDELVNMANTKDATKNVSATSYLYVFTVDFAIGAVLGQRHEKHFKPIHYASKTMNDAETNYTTTEKEMLTVVYAFEKFRSYLIMNKSIVHTDHSALKYLFAKKDAKARLLRWVLLLQEFDFKVLDIKGAENLAADHLSRLENSYENVLDPKEINETFPLETLSMVTFCGDSSAPWFGYFAHYHVGNFIIKGLTSQQKNKFFKDVKHYFWDDPFLFKICVDQVIQRCVHGKEALDILVACHNGPTGGHHGAKKIFDVGFFWPTIHKDAHEFVKNYDSCQRQGKISLQDPLATDSGIRSLGNVTFDKLFTNQNLNKDDEESPFDTKLEIKFVGKVDSKLNVDANRNEKEDDNSENLSQVDEIAADNVIDELVNMANIKDATKKITKAPGSDPLGHLPRRLDFLSAQVNNVAKNLPTKLKQRFNSTASAIIKIVFDAIAQKLSDLLTVISDREGPLTLEESKLKIEEIKRLADLKAVKDKSEKKLKRVLTPQELKAQEEELAAYEAKRAERIEEYNHCITFRDYPLPITKLSYRWLTTQDGKLGIPPPTQLTVFELPTASKKKKRNVEIIHEVFVKENIVVDGMQRNLSLPEIVVGKAGQ</sequence>
<keyword evidence="2" id="KW-0548">Nucleotidyltransferase</keyword>
<evidence type="ECO:0000259" key="8">
    <source>
        <dbReference type="Pfam" id="PF17917"/>
    </source>
</evidence>
<dbReference type="EMBL" id="BKCJ010156882">
    <property type="protein sequence ID" value="GEY16702.1"/>
    <property type="molecule type" value="Genomic_DNA"/>
</dbReference>
<evidence type="ECO:0000256" key="5">
    <source>
        <dbReference type="ARBA" id="ARBA00022801"/>
    </source>
</evidence>
<dbReference type="InterPro" id="IPR050951">
    <property type="entry name" value="Retrovirus_Pol_polyprotein"/>
</dbReference>
<dbReference type="Pfam" id="PF17917">
    <property type="entry name" value="RT_RNaseH"/>
    <property type="match status" value="1"/>
</dbReference>
<keyword evidence="5" id="KW-0378">Hydrolase</keyword>
<dbReference type="GO" id="GO:0003964">
    <property type="term" value="F:RNA-directed DNA polymerase activity"/>
    <property type="evidence" value="ECO:0007669"/>
    <property type="project" value="UniProtKB-KW"/>
</dbReference>
<dbReference type="CDD" id="cd09274">
    <property type="entry name" value="RNase_HI_RT_Ty3"/>
    <property type="match status" value="1"/>
</dbReference>
<keyword evidence="6 10" id="KW-0695">RNA-directed DNA polymerase</keyword>
<keyword evidence="4" id="KW-0255">Endonuclease</keyword>
<dbReference type="Gene3D" id="3.10.20.370">
    <property type="match status" value="1"/>
</dbReference>
<dbReference type="GO" id="GO:0016787">
    <property type="term" value="F:hydrolase activity"/>
    <property type="evidence" value="ECO:0007669"/>
    <property type="project" value="UniProtKB-KW"/>
</dbReference>
<dbReference type="AlphaFoldDB" id="A0A699HIW7"/>
<feature type="domain" description="Integrase zinc-binding" evidence="9">
    <location>
        <begin position="746"/>
        <end position="796"/>
    </location>
</feature>
<organism evidence="10">
    <name type="scientific">Tanacetum cinerariifolium</name>
    <name type="common">Dalmatian daisy</name>
    <name type="synonym">Chrysanthemum cinerariifolium</name>
    <dbReference type="NCBI Taxonomy" id="118510"/>
    <lineage>
        <taxon>Eukaryota</taxon>
        <taxon>Viridiplantae</taxon>
        <taxon>Streptophyta</taxon>
        <taxon>Embryophyta</taxon>
        <taxon>Tracheophyta</taxon>
        <taxon>Spermatophyta</taxon>
        <taxon>Magnoliopsida</taxon>
        <taxon>eudicotyledons</taxon>
        <taxon>Gunneridae</taxon>
        <taxon>Pentapetalae</taxon>
        <taxon>asterids</taxon>
        <taxon>campanulids</taxon>
        <taxon>Asterales</taxon>
        <taxon>Asteraceae</taxon>
        <taxon>Asteroideae</taxon>
        <taxon>Anthemideae</taxon>
        <taxon>Anthemidinae</taxon>
        <taxon>Tanacetum</taxon>
    </lineage>
</organism>